<comment type="caution">
    <text evidence="2">The sequence shown here is derived from an EMBL/GenBank/DDBJ whole genome shotgun (WGS) entry which is preliminary data.</text>
</comment>
<accession>A0A2W2C9I2</accession>
<proteinExistence type="predicted"/>
<evidence type="ECO:0000313" key="3">
    <source>
        <dbReference type="Proteomes" id="UP000248795"/>
    </source>
</evidence>
<evidence type="ECO:0000313" key="2">
    <source>
        <dbReference type="EMBL" id="PZF76823.1"/>
    </source>
</evidence>
<keyword evidence="3" id="KW-1185">Reference proteome</keyword>
<feature type="chain" id="PRO_5016088988" evidence="1">
    <location>
        <begin position="26"/>
        <end position="211"/>
    </location>
</feature>
<dbReference type="RefSeq" id="WP_111198317.1">
    <property type="nucleotide sequence ID" value="NZ_QKVK01000004.1"/>
</dbReference>
<feature type="signal peptide" evidence="1">
    <location>
        <begin position="1"/>
        <end position="25"/>
    </location>
</feature>
<name>A0A2W2C9I2_9HYPH</name>
<protein>
    <submittedName>
        <fullName evidence="2">Uncharacterized protein</fullName>
    </submittedName>
</protein>
<organism evidence="2 3">
    <name type="scientific">Aestuariivirga litoralis</name>
    <dbReference type="NCBI Taxonomy" id="2650924"/>
    <lineage>
        <taxon>Bacteria</taxon>
        <taxon>Pseudomonadati</taxon>
        <taxon>Pseudomonadota</taxon>
        <taxon>Alphaproteobacteria</taxon>
        <taxon>Hyphomicrobiales</taxon>
        <taxon>Aestuariivirgaceae</taxon>
        <taxon>Aestuariivirga</taxon>
    </lineage>
</organism>
<dbReference type="AlphaFoldDB" id="A0A2W2C9I2"/>
<sequence length="211" mass="21908">MNLKALTRMAVVAAGIALAAGFAQAAEPANTHVPLQKTIGKPSAQAPVPSLGVINAKNATLADGKLVLDGIAGNVIVFADRPVRAAGHEDMDLFIARWGDGKDSFAKDPPNATISVLGGSDAGVTDAVVIISNPKLDGDKLTFDAKVLEGDLKGVKGPAALFIDWWAVTPGGYVVHGHHGWYGYPPVVYGAPYVPPPPPPACGYYPYPPCY</sequence>
<evidence type="ECO:0000256" key="1">
    <source>
        <dbReference type="SAM" id="SignalP"/>
    </source>
</evidence>
<dbReference type="EMBL" id="QKVK01000004">
    <property type="protein sequence ID" value="PZF76823.1"/>
    <property type="molecule type" value="Genomic_DNA"/>
</dbReference>
<reference evidence="3" key="1">
    <citation type="submission" date="2018-06" db="EMBL/GenBank/DDBJ databases">
        <title>Aestuariibacter litoralis strain KCTC 52945T.</title>
        <authorList>
            <person name="Li X."/>
            <person name="Salam N."/>
            <person name="Li J.-L."/>
            <person name="Chen Y.-M."/>
            <person name="Yang Z.-W."/>
            <person name="Zhang L.-Y."/>
            <person name="Han M.-X."/>
            <person name="Xiao M."/>
            <person name="Li W.-J."/>
        </authorList>
    </citation>
    <scope>NUCLEOTIDE SEQUENCE [LARGE SCALE GENOMIC DNA]</scope>
    <source>
        <strain evidence="3">KCTC 52945</strain>
    </source>
</reference>
<gene>
    <name evidence="2" type="ORF">DK847_10135</name>
</gene>
<keyword evidence="1" id="KW-0732">Signal</keyword>
<dbReference type="Proteomes" id="UP000248795">
    <property type="component" value="Unassembled WGS sequence"/>
</dbReference>